<proteinExistence type="predicted"/>
<protein>
    <recommendedName>
        <fullName evidence="4">Outer membrane protein beta-barrel domain-containing protein</fullName>
    </recommendedName>
</protein>
<name>A0ABT6YGE4_9BACT</name>
<accession>A0ABT6YGE4</accession>
<gene>
    <name evidence="2" type="ORF">QM524_25820</name>
</gene>
<keyword evidence="3" id="KW-1185">Reference proteome</keyword>
<evidence type="ECO:0000313" key="3">
    <source>
        <dbReference type="Proteomes" id="UP001236507"/>
    </source>
</evidence>
<feature type="chain" id="PRO_5045172367" description="Outer membrane protein beta-barrel domain-containing protein" evidence="1">
    <location>
        <begin position="22"/>
        <end position="261"/>
    </location>
</feature>
<keyword evidence="1" id="KW-0732">Signal</keyword>
<sequence>MRTALVSLLLLLSVASEISLAQKRYAPRYSYLDGYSLTATAGIPYIVGELHGIQGFPTIYNLSLEKGFSPKVSGRLTVMSGIAQSQNSAEYHAYARNNYWGVSIAPVINLTALFAREQERQLKCYMSVGIGLLRFHTDVYNINDQLLRTTSNSTSRHTPIFQQFGPGSGAVGIYYTREVFIPLTFSCDYKLLPRLYLNGSVGVNWISTDKFDGTTPYNLSDPYFVEGPNSYSNTANDGWVNVNIGLKYKFIAQRFIHQRGI</sequence>
<dbReference type="RefSeq" id="WP_283346893.1">
    <property type="nucleotide sequence ID" value="NZ_JASHIF010000038.1"/>
</dbReference>
<feature type="signal peptide" evidence="1">
    <location>
        <begin position="1"/>
        <end position="21"/>
    </location>
</feature>
<evidence type="ECO:0008006" key="4">
    <source>
        <dbReference type="Google" id="ProtNLM"/>
    </source>
</evidence>
<comment type="caution">
    <text evidence="2">The sequence shown here is derived from an EMBL/GenBank/DDBJ whole genome shotgun (WGS) entry which is preliminary data.</text>
</comment>
<dbReference type="Proteomes" id="UP001236507">
    <property type="component" value="Unassembled WGS sequence"/>
</dbReference>
<dbReference type="EMBL" id="JASHIF010000038">
    <property type="protein sequence ID" value="MDI9862668.1"/>
    <property type="molecule type" value="Genomic_DNA"/>
</dbReference>
<evidence type="ECO:0000313" key="2">
    <source>
        <dbReference type="EMBL" id="MDI9862668.1"/>
    </source>
</evidence>
<reference evidence="2 3" key="1">
    <citation type="submission" date="2023-05" db="EMBL/GenBank/DDBJ databases">
        <title>Novel species of genus Flectobacillus isolated from stream in China.</title>
        <authorList>
            <person name="Lu H."/>
        </authorList>
    </citation>
    <scope>NUCLEOTIDE SEQUENCE [LARGE SCALE GENOMIC DNA]</scope>
    <source>
        <strain evidence="2 3">KCTC 42575</strain>
    </source>
</reference>
<evidence type="ECO:0000256" key="1">
    <source>
        <dbReference type="SAM" id="SignalP"/>
    </source>
</evidence>
<organism evidence="2 3">
    <name type="scientific">Flectobacillus roseus</name>
    <dbReference type="NCBI Taxonomy" id="502259"/>
    <lineage>
        <taxon>Bacteria</taxon>
        <taxon>Pseudomonadati</taxon>
        <taxon>Bacteroidota</taxon>
        <taxon>Cytophagia</taxon>
        <taxon>Cytophagales</taxon>
        <taxon>Flectobacillaceae</taxon>
        <taxon>Flectobacillus</taxon>
    </lineage>
</organism>